<dbReference type="Gene3D" id="3.40.630.30">
    <property type="match status" value="1"/>
</dbReference>
<dbReference type="AlphaFoldDB" id="A0A433RSL4"/>
<dbReference type="Proteomes" id="UP000288623">
    <property type="component" value="Unassembled WGS sequence"/>
</dbReference>
<organism evidence="2 3">
    <name type="scientific">Candidatus Kurthia intestinigallinarum</name>
    <dbReference type="NCBI Taxonomy" id="1562256"/>
    <lineage>
        <taxon>Bacteria</taxon>
        <taxon>Bacillati</taxon>
        <taxon>Bacillota</taxon>
        <taxon>Bacilli</taxon>
        <taxon>Bacillales</taxon>
        <taxon>Caryophanaceae</taxon>
        <taxon>Kurthia</taxon>
    </lineage>
</organism>
<name>A0A433RSL4_9BACL</name>
<sequence length="187" mass="21976">MIKVFLQPHDISYAAELASMIATPSVRCALALKSEDCTPQAMIQFIRTMQLEEMEGHFYSRMIRDEQHQLIGVITLKNIDEVTKTCHMSTWIGEPYWGKGYNFLAKEQILYTAFAQYDLQYVFAGARSENLRSRKSQSKLPYMTMRVEEEFASEHRKLERLEQTPCVLNVIKRFDFLNWYNHYRIAG</sequence>
<keyword evidence="2" id="KW-0808">Transferase</keyword>
<dbReference type="Pfam" id="PF13302">
    <property type="entry name" value="Acetyltransf_3"/>
    <property type="match status" value="1"/>
</dbReference>
<reference evidence="2 3" key="1">
    <citation type="submission" date="2014-11" db="EMBL/GenBank/DDBJ databases">
        <title>Genome sequence and analysis of novel Kurthia sp.</title>
        <authorList>
            <person name="Lawson J.N."/>
            <person name="Gonzalez J.E."/>
            <person name="Rinauldi L."/>
            <person name="Xuan Z."/>
            <person name="Firman A."/>
            <person name="Shaddox L."/>
            <person name="Trudeau A."/>
            <person name="Shah S."/>
            <person name="Reiman D."/>
        </authorList>
    </citation>
    <scope>NUCLEOTIDE SEQUENCE [LARGE SCALE GENOMIC DNA]</scope>
    <source>
        <strain evidence="2 3">3B1D</strain>
    </source>
</reference>
<dbReference type="PANTHER" id="PTHR43792:SF1">
    <property type="entry name" value="N-ACETYLTRANSFERASE DOMAIN-CONTAINING PROTEIN"/>
    <property type="match status" value="1"/>
</dbReference>
<dbReference type="GO" id="GO:0016747">
    <property type="term" value="F:acyltransferase activity, transferring groups other than amino-acyl groups"/>
    <property type="evidence" value="ECO:0007669"/>
    <property type="project" value="InterPro"/>
</dbReference>
<evidence type="ECO:0000313" key="2">
    <source>
        <dbReference type="EMBL" id="RUS55136.1"/>
    </source>
</evidence>
<dbReference type="OrthoDB" id="2352097at2"/>
<accession>A0A433RSL4</accession>
<protein>
    <submittedName>
        <fullName evidence="2">Acetyltransferase</fullName>
    </submittedName>
</protein>
<comment type="caution">
    <text evidence="2">The sequence shown here is derived from an EMBL/GenBank/DDBJ whole genome shotgun (WGS) entry which is preliminary data.</text>
</comment>
<dbReference type="InterPro" id="IPR016181">
    <property type="entry name" value="Acyl_CoA_acyltransferase"/>
</dbReference>
<keyword evidence="3" id="KW-1185">Reference proteome</keyword>
<dbReference type="InterPro" id="IPR051531">
    <property type="entry name" value="N-acetyltransferase"/>
</dbReference>
<feature type="domain" description="N-acetyltransferase" evidence="1">
    <location>
        <begin position="4"/>
        <end position="136"/>
    </location>
</feature>
<dbReference type="EMBL" id="JTFC01000031">
    <property type="protein sequence ID" value="RUS55136.1"/>
    <property type="molecule type" value="Genomic_DNA"/>
</dbReference>
<evidence type="ECO:0000259" key="1">
    <source>
        <dbReference type="Pfam" id="PF13302"/>
    </source>
</evidence>
<dbReference type="InterPro" id="IPR000182">
    <property type="entry name" value="GNAT_dom"/>
</dbReference>
<gene>
    <name evidence="2" type="ORF">QI30_09275</name>
</gene>
<dbReference type="RefSeq" id="WP_126990632.1">
    <property type="nucleotide sequence ID" value="NZ_JTFC01000031.1"/>
</dbReference>
<evidence type="ECO:0000313" key="3">
    <source>
        <dbReference type="Proteomes" id="UP000288623"/>
    </source>
</evidence>
<dbReference type="SUPFAM" id="SSF55729">
    <property type="entry name" value="Acyl-CoA N-acyltransferases (Nat)"/>
    <property type="match status" value="1"/>
</dbReference>
<dbReference type="PANTHER" id="PTHR43792">
    <property type="entry name" value="GNAT FAMILY, PUTATIVE (AFU_ORTHOLOGUE AFUA_3G00765)-RELATED-RELATED"/>
    <property type="match status" value="1"/>
</dbReference>
<proteinExistence type="predicted"/>